<dbReference type="InterPro" id="IPR028098">
    <property type="entry name" value="Glyco_trans_4-like_N"/>
</dbReference>
<proteinExistence type="predicted"/>
<evidence type="ECO:0000313" key="2">
    <source>
        <dbReference type="EMBL" id="SVE27271.1"/>
    </source>
</evidence>
<feature type="domain" description="Glycosyltransferase subfamily 4-like N-terminal" evidence="1">
    <location>
        <begin position="11"/>
        <end position="103"/>
    </location>
</feature>
<accession>A0A383C517</accession>
<name>A0A383C517_9ZZZZ</name>
<sequence>MHSVYFTPELGGLESHVYFLCRALVARGHEVDAVTSRSLPDLAAHEVMDGVRIWRTWLPARNTAGWATHALCSMPRFSSLAEKADVLHAQDIAAVLPCMLAQRVRD</sequence>
<dbReference type="Pfam" id="PF13579">
    <property type="entry name" value="Glyco_trans_4_4"/>
    <property type="match status" value="1"/>
</dbReference>
<protein>
    <recommendedName>
        <fullName evidence="1">Glycosyltransferase subfamily 4-like N-terminal domain-containing protein</fullName>
    </recommendedName>
</protein>
<reference evidence="2" key="1">
    <citation type="submission" date="2018-05" db="EMBL/GenBank/DDBJ databases">
        <authorList>
            <person name="Lanie J.A."/>
            <person name="Ng W.-L."/>
            <person name="Kazmierczak K.M."/>
            <person name="Andrzejewski T.M."/>
            <person name="Davidsen T.M."/>
            <person name="Wayne K.J."/>
            <person name="Tettelin H."/>
            <person name="Glass J.I."/>
            <person name="Rusch D."/>
            <person name="Podicherti R."/>
            <person name="Tsui H.-C.T."/>
            <person name="Winkler M.E."/>
        </authorList>
    </citation>
    <scope>NUCLEOTIDE SEQUENCE</scope>
</reference>
<evidence type="ECO:0000259" key="1">
    <source>
        <dbReference type="Pfam" id="PF13579"/>
    </source>
</evidence>
<gene>
    <name evidence="2" type="ORF">METZ01_LOCUS480125</name>
</gene>
<dbReference type="EMBL" id="UINC01205891">
    <property type="protein sequence ID" value="SVE27271.1"/>
    <property type="molecule type" value="Genomic_DNA"/>
</dbReference>
<dbReference type="AlphaFoldDB" id="A0A383C517"/>
<dbReference type="SUPFAM" id="SSF53756">
    <property type="entry name" value="UDP-Glycosyltransferase/glycogen phosphorylase"/>
    <property type="match status" value="1"/>
</dbReference>
<organism evidence="2">
    <name type="scientific">marine metagenome</name>
    <dbReference type="NCBI Taxonomy" id="408172"/>
    <lineage>
        <taxon>unclassified sequences</taxon>
        <taxon>metagenomes</taxon>
        <taxon>ecological metagenomes</taxon>
    </lineage>
</organism>
<feature type="non-terminal residue" evidence="2">
    <location>
        <position position="106"/>
    </location>
</feature>
<dbReference type="Gene3D" id="3.40.50.2000">
    <property type="entry name" value="Glycogen Phosphorylase B"/>
    <property type="match status" value="1"/>
</dbReference>